<evidence type="ECO:0000313" key="2">
    <source>
        <dbReference type="EMBL" id="CAK9210476.1"/>
    </source>
</evidence>
<keyword evidence="1" id="KW-1133">Transmembrane helix</keyword>
<dbReference type="EMBL" id="OZ019910">
    <property type="protein sequence ID" value="CAK9210476.1"/>
    <property type="molecule type" value="Genomic_DNA"/>
</dbReference>
<accession>A0ABP0U149</accession>
<name>A0ABP0U149_9BRYO</name>
<organism evidence="2 3">
    <name type="scientific">Sphagnum troendelagicum</name>
    <dbReference type="NCBI Taxonomy" id="128251"/>
    <lineage>
        <taxon>Eukaryota</taxon>
        <taxon>Viridiplantae</taxon>
        <taxon>Streptophyta</taxon>
        <taxon>Embryophyta</taxon>
        <taxon>Bryophyta</taxon>
        <taxon>Sphagnophytina</taxon>
        <taxon>Sphagnopsida</taxon>
        <taxon>Sphagnales</taxon>
        <taxon>Sphagnaceae</taxon>
        <taxon>Sphagnum</taxon>
    </lineage>
</organism>
<sequence length="147" mass="17880">MVVTLWSSNFSNLVTSPFMILEVKKLKRRRPVWAFTINGSFCNVLFLTHWHTCTRLSTDLSRAKFWRFLTVEPKNRQEWTKVKKIWQKIRVRKDAFFYPIVTKLHYTWYYCFVVIVDFVVLQANQNLRKMIKGRKVQTNQNFRKLIK</sequence>
<reference evidence="2" key="1">
    <citation type="submission" date="2024-02" db="EMBL/GenBank/DDBJ databases">
        <authorList>
            <consortium name="ELIXIR-Norway"/>
            <consortium name="Elixir Norway"/>
        </authorList>
    </citation>
    <scope>NUCLEOTIDE SEQUENCE</scope>
</reference>
<protein>
    <submittedName>
        <fullName evidence="2">Uncharacterized protein</fullName>
    </submittedName>
</protein>
<evidence type="ECO:0000313" key="3">
    <source>
        <dbReference type="Proteomes" id="UP001497512"/>
    </source>
</evidence>
<keyword evidence="1" id="KW-0812">Transmembrane</keyword>
<keyword evidence="1" id="KW-0472">Membrane</keyword>
<evidence type="ECO:0000256" key="1">
    <source>
        <dbReference type="SAM" id="Phobius"/>
    </source>
</evidence>
<proteinExistence type="predicted"/>
<dbReference type="Proteomes" id="UP001497512">
    <property type="component" value="Chromosome 18"/>
</dbReference>
<feature type="transmembrane region" description="Helical" evidence="1">
    <location>
        <begin position="106"/>
        <end position="124"/>
    </location>
</feature>
<keyword evidence="3" id="KW-1185">Reference proteome</keyword>
<gene>
    <name evidence="2" type="ORF">CSSPTR1EN2_LOCUS10179</name>
</gene>
<feature type="transmembrane region" description="Helical" evidence="1">
    <location>
        <begin position="32"/>
        <end position="50"/>
    </location>
</feature>